<keyword evidence="3" id="KW-1185">Reference proteome</keyword>
<dbReference type="Gene3D" id="3.80.10.10">
    <property type="entry name" value="Ribonuclease Inhibitor"/>
    <property type="match status" value="1"/>
</dbReference>
<gene>
    <name evidence="2" type="ORF">DH2020_017643</name>
</gene>
<proteinExistence type="predicted"/>
<dbReference type="PANTHER" id="PTHR38926:SF82">
    <property type="entry name" value="F-BOX DOMAIN-CONTAINING PROTEIN"/>
    <property type="match status" value="1"/>
</dbReference>
<organism evidence="2 3">
    <name type="scientific">Rehmannia glutinosa</name>
    <name type="common">Chinese foxglove</name>
    <dbReference type="NCBI Taxonomy" id="99300"/>
    <lineage>
        <taxon>Eukaryota</taxon>
        <taxon>Viridiplantae</taxon>
        <taxon>Streptophyta</taxon>
        <taxon>Embryophyta</taxon>
        <taxon>Tracheophyta</taxon>
        <taxon>Spermatophyta</taxon>
        <taxon>Magnoliopsida</taxon>
        <taxon>eudicotyledons</taxon>
        <taxon>Gunneridae</taxon>
        <taxon>Pentapetalae</taxon>
        <taxon>asterids</taxon>
        <taxon>lamiids</taxon>
        <taxon>Lamiales</taxon>
        <taxon>Orobanchaceae</taxon>
        <taxon>Rehmannieae</taxon>
        <taxon>Rehmannia</taxon>
    </lineage>
</organism>
<dbReference type="Pfam" id="PF12937">
    <property type="entry name" value="F-box-like"/>
    <property type="match status" value="1"/>
</dbReference>
<dbReference type="InterPro" id="IPR036047">
    <property type="entry name" value="F-box-like_dom_sf"/>
</dbReference>
<evidence type="ECO:0000313" key="3">
    <source>
        <dbReference type="Proteomes" id="UP001318860"/>
    </source>
</evidence>
<dbReference type="CDD" id="cd22164">
    <property type="entry name" value="F-box_AtSKIP19-like"/>
    <property type="match status" value="1"/>
</dbReference>
<dbReference type="EMBL" id="JABTTQ020000009">
    <property type="protein sequence ID" value="KAK6150118.1"/>
    <property type="molecule type" value="Genomic_DNA"/>
</dbReference>
<dbReference type="PROSITE" id="PS50181">
    <property type="entry name" value="FBOX"/>
    <property type="match status" value="1"/>
</dbReference>
<feature type="domain" description="F-box" evidence="1">
    <location>
        <begin position="17"/>
        <end position="64"/>
    </location>
</feature>
<sequence length="291" mass="33487">MPKRKMTSPMAVRSSSAPPWTELPRDLTANILGRLGVVDILENAQKVCTTWRTVCKDPAMWRVIDIRNDGELMDCNMLCRHAVDRSQGQLVDLHMESFGDSETLLYVCKRSRNLRRLSLAYWDDISGKALTKAVKKLPQLEELHLIITHDILARHVKTIGKSCPMLKSFTFNLPGCRYYYPFLDEYDFGEEPTYSKYALAIAKSMPNLCHLQLFANYMKNGLQALLDGCPRLESLDIRQCYRVDLSGDLGERCFQRIKNLRLPHDSVDDYRWDAGPPPRDFYSHMRDCSGD</sequence>
<dbReference type="SUPFAM" id="SSF52047">
    <property type="entry name" value="RNI-like"/>
    <property type="match status" value="1"/>
</dbReference>
<reference evidence="2 3" key="1">
    <citation type="journal article" date="2021" name="Comput. Struct. Biotechnol. J.">
        <title>De novo genome assembly of the potent medicinal plant Rehmannia glutinosa using nanopore technology.</title>
        <authorList>
            <person name="Ma L."/>
            <person name="Dong C."/>
            <person name="Song C."/>
            <person name="Wang X."/>
            <person name="Zheng X."/>
            <person name="Niu Y."/>
            <person name="Chen S."/>
            <person name="Feng W."/>
        </authorList>
    </citation>
    <scope>NUCLEOTIDE SEQUENCE [LARGE SCALE GENOMIC DNA]</scope>
    <source>
        <strain evidence="2">DH-2019</strain>
    </source>
</reference>
<name>A0ABR0WRH9_REHGL</name>
<accession>A0ABR0WRH9</accession>
<evidence type="ECO:0000259" key="1">
    <source>
        <dbReference type="PROSITE" id="PS50181"/>
    </source>
</evidence>
<protein>
    <recommendedName>
        <fullName evidence="1">F-box domain-containing protein</fullName>
    </recommendedName>
</protein>
<dbReference type="PANTHER" id="PTHR38926">
    <property type="entry name" value="F-BOX DOMAIN CONTAINING PROTEIN, EXPRESSED"/>
    <property type="match status" value="1"/>
</dbReference>
<evidence type="ECO:0000313" key="2">
    <source>
        <dbReference type="EMBL" id="KAK6150118.1"/>
    </source>
</evidence>
<dbReference type="InterPro" id="IPR001810">
    <property type="entry name" value="F-box_dom"/>
</dbReference>
<dbReference type="Proteomes" id="UP001318860">
    <property type="component" value="Unassembled WGS sequence"/>
</dbReference>
<dbReference type="SUPFAM" id="SSF81383">
    <property type="entry name" value="F-box domain"/>
    <property type="match status" value="1"/>
</dbReference>
<dbReference type="InterPro" id="IPR032675">
    <property type="entry name" value="LRR_dom_sf"/>
</dbReference>
<comment type="caution">
    <text evidence="2">The sequence shown here is derived from an EMBL/GenBank/DDBJ whole genome shotgun (WGS) entry which is preliminary data.</text>
</comment>
<dbReference type="Gene3D" id="1.20.1280.50">
    <property type="match status" value="1"/>
</dbReference>